<keyword evidence="5 8" id="KW-0822">Tryptophan biosynthesis</keyword>
<dbReference type="HAMAP" id="MF_00134_B">
    <property type="entry name" value="IGPS_B"/>
    <property type="match status" value="1"/>
</dbReference>
<comment type="similarity">
    <text evidence="8">Belongs to the TrpC family.</text>
</comment>
<evidence type="ECO:0000256" key="3">
    <source>
        <dbReference type="ARBA" id="ARBA00022605"/>
    </source>
</evidence>
<sequence>MRSNTPTVLRRICDRKLEEIAERKAVTGLDVVKDRALAADAPRGFIRALEAHRDRGVPGVIAEIKKASPSKGVIRADFDPVSIATSYEQGGAACLSVLTDIDFFQGADAYLQAARAATRLPAIRKDFTLDPYQVWESRALGADAILLIVACLEDRQLAHLFEEATLAGLDVLVEVHDQAELARALKLDINLVGINNRDLHTFDTRLDTTIELLSHVPEGVTVVTESGFHNASDMRMMLEHTVSTFLIGESFMREPSPGQALATMMADALA</sequence>
<dbReference type="RefSeq" id="WP_279242766.1">
    <property type="nucleotide sequence ID" value="NZ_CP036501.1"/>
</dbReference>
<dbReference type="InterPro" id="IPR013785">
    <property type="entry name" value="Aldolase_TIM"/>
</dbReference>
<dbReference type="SUPFAM" id="SSF51366">
    <property type="entry name" value="Ribulose-phoshate binding barrel"/>
    <property type="match status" value="1"/>
</dbReference>
<dbReference type="Gene3D" id="3.20.20.70">
    <property type="entry name" value="Aldolase class I"/>
    <property type="match status" value="1"/>
</dbReference>
<accession>A0ABY6Q4P8</accession>
<evidence type="ECO:0000313" key="10">
    <source>
        <dbReference type="EMBL" id="UZP73965.1"/>
    </source>
</evidence>
<keyword evidence="6 8" id="KW-0057">Aromatic amino acid biosynthesis</keyword>
<evidence type="ECO:0000256" key="6">
    <source>
        <dbReference type="ARBA" id="ARBA00023141"/>
    </source>
</evidence>
<evidence type="ECO:0000256" key="2">
    <source>
        <dbReference type="ARBA" id="ARBA00004696"/>
    </source>
</evidence>
<dbReference type="InterPro" id="IPR001468">
    <property type="entry name" value="Indole-3-GlycerolPSynthase_CS"/>
</dbReference>
<keyword evidence="4 8" id="KW-0210">Decarboxylase</keyword>
<dbReference type="PANTHER" id="PTHR22854">
    <property type="entry name" value="TRYPTOPHAN BIOSYNTHESIS PROTEIN"/>
    <property type="match status" value="1"/>
</dbReference>
<dbReference type="EC" id="4.1.1.48" evidence="8"/>
<dbReference type="InterPro" id="IPR011060">
    <property type="entry name" value="RibuloseP-bd_barrel"/>
</dbReference>
<dbReference type="InterPro" id="IPR013798">
    <property type="entry name" value="Indole-3-glycerol_P_synth_dom"/>
</dbReference>
<gene>
    <name evidence="8 10" type="primary">trpC</name>
    <name evidence="10" type="ORF">E0F26_04045</name>
</gene>
<reference evidence="10 11" key="1">
    <citation type="submission" date="2019-02" db="EMBL/GenBank/DDBJ databases">
        <title>Halieaceae_genomes.</title>
        <authorList>
            <person name="Li S.-H."/>
        </authorList>
    </citation>
    <scope>NUCLEOTIDE SEQUENCE [LARGE SCALE GENOMIC DNA]</scope>
    <source>
        <strain evidence="10 11">JH123</strain>
    </source>
</reference>
<dbReference type="Proteomes" id="UP001317963">
    <property type="component" value="Chromosome"/>
</dbReference>
<dbReference type="PROSITE" id="PS00614">
    <property type="entry name" value="IGPS"/>
    <property type="match status" value="1"/>
</dbReference>
<dbReference type="CDD" id="cd00331">
    <property type="entry name" value="IGPS"/>
    <property type="match status" value="1"/>
</dbReference>
<comment type="pathway">
    <text evidence="2 8">Amino-acid biosynthesis; L-tryptophan biosynthesis; L-tryptophan from chorismate: step 4/5.</text>
</comment>
<comment type="catalytic activity">
    <reaction evidence="1 8">
        <text>1-(2-carboxyphenylamino)-1-deoxy-D-ribulose 5-phosphate + H(+) = (1S,2R)-1-C-(indol-3-yl)glycerol 3-phosphate + CO2 + H2O</text>
        <dbReference type="Rhea" id="RHEA:23476"/>
        <dbReference type="ChEBI" id="CHEBI:15377"/>
        <dbReference type="ChEBI" id="CHEBI:15378"/>
        <dbReference type="ChEBI" id="CHEBI:16526"/>
        <dbReference type="ChEBI" id="CHEBI:58613"/>
        <dbReference type="ChEBI" id="CHEBI:58866"/>
        <dbReference type="EC" id="4.1.1.48"/>
    </reaction>
</comment>
<evidence type="ECO:0000256" key="8">
    <source>
        <dbReference type="HAMAP-Rule" id="MF_00134"/>
    </source>
</evidence>
<keyword evidence="3 8" id="KW-0028">Amino-acid biosynthesis</keyword>
<dbReference type="Pfam" id="PF00218">
    <property type="entry name" value="IGPS"/>
    <property type="match status" value="1"/>
</dbReference>
<evidence type="ECO:0000256" key="5">
    <source>
        <dbReference type="ARBA" id="ARBA00022822"/>
    </source>
</evidence>
<dbReference type="NCBIfam" id="NF001373">
    <property type="entry name" value="PRK00278.1-6"/>
    <property type="match status" value="1"/>
</dbReference>
<proteinExistence type="inferred from homology"/>
<dbReference type="NCBIfam" id="NF001377">
    <property type="entry name" value="PRK00278.2-4"/>
    <property type="match status" value="1"/>
</dbReference>
<organism evidence="10 11">
    <name type="scientific">Candidatus Paraluminiphilus aquimaris</name>
    <dbReference type="NCBI Taxonomy" id="2518994"/>
    <lineage>
        <taxon>Bacteria</taxon>
        <taxon>Pseudomonadati</taxon>
        <taxon>Pseudomonadota</taxon>
        <taxon>Gammaproteobacteria</taxon>
        <taxon>Cellvibrionales</taxon>
        <taxon>Halieaceae</taxon>
        <taxon>Candidatus Paraluminiphilus</taxon>
    </lineage>
</organism>
<keyword evidence="7 8" id="KW-0456">Lyase</keyword>
<evidence type="ECO:0000256" key="7">
    <source>
        <dbReference type="ARBA" id="ARBA00023239"/>
    </source>
</evidence>
<dbReference type="InterPro" id="IPR045186">
    <property type="entry name" value="Indole-3-glycerol_P_synth"/>
</dbReference>
<name>A0ABY6Q4P8_9GAMM</name>
<evidence type="ECO:0000313" key="11">
    <source>
        <dbReference type="Proteomes" id="UP001317963"/>
    </source>
</evidence>
<dbReference type="GO" id="GO:0004425">
    <property type="term" value="F:indole-3-glycerol-phosphate synthase activity"/>
    <property type="evidence" value="ECO:0007669"/>
    <property type="project" value="UniProtKB-EC"/>
</dbReference>
<dbReference type="EMBL" id="CP036501">
    <property type="protein sequence ID" value="UZP73965.1"/>
    <property type="molecule type" value="Genomic_DNA"/>
</dbReference>
<keyword evidence="11" id="KW-1185">Reference proteome</keyword>
<evidence type="ECO:0000259" key="9">
    <source>
        <dbReference type="Pfam" id="PF00218"/>
    </source>
</evidence>
<feature type="domain" description="Indole-3-glycerol phosphate synthase" evidence="9">
    <location>
        <begin position="9"/>
        <end position="262"/>
    </location>
</feature>
<evidence type="ECO:0000256" key="4">
    <source>
        <dbReference type="ARBA" id="ARBA00022793"/>
    </source>
</evidence>
<evidence type="ECO:0000256" key="1">
    <source>
        <dbReference type="ARBA" id="ARBA00001633"/>
    </source>
</evidence>
<dbReference type="PANTHER" id="PTHR22854:SF2">
    <property type="entry name" value="INDOLE-3-GLYCEROL-PHOSPHATE SYNTHASE"/>
    <property type="match status" value="1"/>
</dbReference>
<protein>
    <recommendedName>
        <fullName evidence="8">Indole-3-glycerol phosphate synthase</fullName>
        <shortName evidence="8">IGPS</shortName>
        <ecNumber evidence="8">4.1.1.48</ecNumber>
    </recommendedName>
</protein>